<dbReference type="RefSeq" id="WP_311859381.1">
    <property type="nucleotide sequence ID" value="NZ_JARPYR010000002.1"/>
</dbReference>
<evidence type="ECO:0000313" key="2">
    <source>
        <dbReference type="Proteomes" id="UP001256547"/>
    </source>
</evidence>
<evidence type="ECO:0008006" key="3">
    <source>
        <dbReference type="Google" id="ProtNLM"/>
    </source>
</evidence>
<dbReference type="Proteomes" id="UP001256547">
    <property type="component" value="Unassembled WGS sequence"/>
</dbReference>
<proteinExistence type="predicted"/>
<organism evidence="1 2">
    <name type="scientific">Enterococcus dongliensis</name>
    <dbReference type="NCBI Taxonomy" id="2559925"/>
    <lineage>
        <taxon>Bacteria</taxon>
        <taxon>Bacillati</taxon>
        <taxon>Bacillota</taxon>
        <taxon>Bacilli</taxon>
        <taxon>Lactobacillales</taxon>
        <taxon>Enterococcaceae</taxon>
        <taxon>Enterococcus</taxon>
    </lineage>
</organism>
<dbReference type="EMBL" id="JARPYR010000002">
    <property type="protein sequence ID" value="MDT2595642.1"/>
    <property type="molecule type" value="Genomic_DNA"/>
</dbReference>
<accession>A0ABU3ELB5</accession>
<protein>
    <recommendedName>
        <fullName evidence="3">Phage protein</fullName>
    </recommendedName>
</protein>
<keyword evidence="2" id="KW-1185">Reference proteome</keyword>
<comment type="caution">
    <text evidence="1">The sequence shown here is derived from an EMBL/GenBank/DDBJ whole genome shotgun (WGS) entry which is preliminary data.</text>
</comment>
<name>A0ABU3ELB5_9ENTE</name>
<gene>
    <name evidence="1" type="ORF">P7D39_01155</name>
</gene>
<evidence type="ECO:0000313" key="1">
    <source>
        <dbReference type="EMBL" id="MDT2595642.1"/>
    </source>
</evidence>
<reference evidence="1 2" key="1">
    <citation type="submission" date="2023-03" db="EMBL/GenBank/DDBJ databases">
        <authorList>
            <person name="Shen W."/>
            <person name="Cai J."/>
        </authorList>
    </citation>
    <scope>NUCLEOTIDE SEQUENCE [LARGE SCALE GENOMIC DNA]</scope>
    <source>
        <strain evidence="1 2">P72-2</strain>
    </source>
</reference>
<sequence length="149" mass="16898">MKIIYEILYPFGCKTTEVAEDFETKFPYTEVAPDPDRDLMLQFFDVKMNVWKPVEFMANTEKLALLESFYTTVKEENTKLTDKQAQMTQLNAKLMLNDLSLTAENAALKTKADNLAQINSKTMLASVQNSKDIAEIKAQLTTENEEGGI</sequence>